<gene>
    <name evidence="2 3" type="primary">LOC112680382</name>
</gene>
<name>A0A8B8F6X6_9HEMI</name>
<dbReference type="RefSeq" id="XP_025406252.1">
    <property type="nucleotide sequence ID" value="XM_025550467.1"/>
</dbReference>
<accession>A0A8B8F6X6</accession>
<sequence length="99" mass="11307">MSVRVCAAIKFYPWTSENLQEKVYPNVLQNWRMKSARALPRRINLNFSGTAFSNEPRELEMICLSCSILTEVSGEEDSGTPYIIKLGRHLSCSKFSCRT</sequence>
<dbReference type="GeneID" id="112680382"/>
<evidence type="ECO:0000313" key="1">
    <source>
        <dbReference type="Proteomes" id="UP000694846"/>
    </source>
</evidence>
<evidence type="ECO:0000313" key="3">
    <source>
        <dbReference type="RefSeq" id="XP_025406252.1"/>
    </source>
</evidence>
<reference evidence="2 3" key="1">
    <citation type="submission" date="2025-04" db="UniProtKB">
        <authorList>
            <consortium name="RefSeq"/>
        </authorList>
    </citation>
    <scope>IDENTIFICATION</scope>
    <source>
        <tissue evidence="2 3">Whole body</tissue>
    </source>
</reference>
<protein>
    <submittedName>
        <fullName evidence="2 3">Uncharacterized protein LOC112680382</fullName>
    </submittedName>
</protein>
<dbReference type="AlphaFoldDB" id="A0A8B8F6X6"/>
<keyword evidence="1" id="KW-1185">Reference proteome</keyword>
<organism evidence="1 2">
    <name type="scientific">Sipha flava</name>
    <name type="common">yellow sugarcane aphid</name>
    <dbReference type="NCBI Taxonomy" id="143950"/>
    <lineage>
        <taxon>Eukaryota</taxon>
        <taxon>Metazoa</taxon>
        <taxon>Ecdysozoa</taxon>
        <taxon>Arthropoda</taxon>
        <taxon>Hexapoda</taxon>
        <taxon>Insecta</taxon>
        <taxon>Pterygota</taxon>
        <taxon>Neoptera</taxon>
        <taxon>Paraneoptera</taxon>
        <taxon>Hemiptera</taxon>
        <taxon>Sternorrhyncha</taxon>
        <taxon>Aphidomorpha</taxon>
        <taxon>Aphidoidea</taxon>
        <taxon>Aphididae</taxon>
        <taxon>Sipha</taxon>
    </lineage>
</organism>
<dbReference type="RefSeq" id="XP_025406250.1">
    <property type="nucleotide sequence ID" value="XM_025550465.1"/>
</dbReference>
<evidence type="ECO:0000313" key="2">
    <source>
        <dbReference type="RefSeq" id="XP_025406250.1"/>
    </source>
</evidence>
<dbReference type="Proteomes" id="UP000694846">
    <property type="component" value="Unplaced"/>
</dbReference>
<proteinExistence type="predicted"/>